<feature type="region of interest" description="Disordered" evidence="7">
    <location>
        <begin position="527"/>
        <end position="620"/>
    </location>
</feature>
<sequence>MPSKKSSNSKKKSTSKSQSKSEKSSAPQPQTVKRSTTLESQITTLNDFWRTLNFGTRKKLLHVDACSLLKKTKEQYQRVCSCTVCGRNKSILDRELDRLFTDYCKELAYQNHVDCVFNFCSTSNSSDRSKLRNNSRSPKTTKRTVISNGTEMLTTTTVKKSGNVRVIEKTVKYYSTTKVNPNDKASSPIIEDITEDNREKAISKQSQTNGSNTEPIDSKNGSQQNNQHLPPPPPIQPEDSQEDSVQYDFGKNLSISREGIITISEDWIKQNESNDIIHLLQKFEHNIKHNNLENLILNKDKKNNNNNNSEDDEYEDDNDEDDDDQCSEDEDTDHEISGEESDDEEDVDEDSEIESENPEDSYIKWRESRRVFHWFAAKSFYENILTAFKEKQALDMQAKLIEEEEMSEKEKSEKKLKKKKEQEKKKQELEKQKKMEEERKKIEKEMIEIVKKEKQKKKEASAQKQVEEVKQDQDSSYEEEPENEQEITQVLFENDMSDVKITPEQFPRYQAKPTINEKKPRTITVKPSTVVEPPPIPSNNSVTSNQSTETDVSSNDTMSSGNTSTNNTMMTSPQPIHNPLNHQDQIVNNNDPIVQPTPTGKSPSPPNQQNNGFNSNWQPMNNAFQFNQFLPGHVNNAFNNAFNQNQYSEPFMAQQPQHISQPHSNYFAGGHGIGFSNNQNVNSHFNLFGQSNQWNWMNNNIGGGMNNMNTMNNMNNMNNMGGINGMNNMNSFSPQPRMNTNNGFMMQQPMYPQQYQQWPNQQTYAHQNPVTPPQPMRRDFVQTPFSNSNSSLFSSDLTIGPSYQQQQQQSSLFHTTAPQHRN</sequence>
<feature type="region of interest" description="Disordered" evidence="7">
    <location>
        <begin position="453"/>
        <end position="485"/>
    </location>
</feature>
<evidence type="ECO:0000256" key="2">
    <source>
        <dbReference type="ARBA" id="ARBA00007112"/>
    </source>
</evidence>
<feature type="compositionally biased region" description="Low complexity" evidence="7">
    <location>
        <begin position="785"/>
        <end position="795"/>
    </location>
</feature>
<keyword evidence="5" id="KW-0963">Cytoplasm</keyword>
<proteinExistence type="inferred from homology"/>
<feature type="region of interest" description="Disordered" evidence="7">
    <location>
        <begin position="764"/>
        <end position="822"/>
    </location>
</feature>
<accession>D2VFP7</accession>
<feature type="compositionally biased region" description="Polar residues" evidence="7">
    <location>
        <begin position="203"/>
        <end position="222"/>
    </location>
</feature>
<evidence type="ECO:0000256" key="1">
    <source>
        <dbReference type="ARBA" id="ARBA00004496"/>
    </source>
</evidence>
<feature type="compositionally biased region" description="Acidic residues" evidence="7">
    <location>
        <begin position="475"/>
        <end position="485"/>
    </location>
</feature>
<dbReference type="Pfam" id="PF13945">
    <property type="entry name" value="NST1"/>
    <property type="match status" value="1"/>
</dbReference>
<evidence type="ECO:0000256" key="6">
    <source>
        <dbReference type="ARBA" id="ARBA00023054"/>
    </source>
</evidence>
<dbReference type="InParanoid" id="D2VFP7"/>
<feature type="compositionally biased region" description="Acidic residues" evidence="7">
    <location>
        <begin position="309"/>
        <end position="359"/>
    </location>
</feature>
<evidence type="ECO:0000256" key="5">
    <source>
        <dbReference type="ARBA" id="ARBA00022490"/>
    </source>
</evidence>
<feature type="compositionally biased region" description="Polar residues" evidence="7">
    <location>
        <begin position="810"/>
        <end position="822"/>
    </location>
</feature>
<feature type="compositionally biased region" description="Basic and acidic residues" evidence="7">
    <location>
        <begin position="420"/>
        <end position="441"/>
    </location>
</feature>
<gene>
    <name evidence="8" type="ORF">NAEGRDRAFT_67698</name>
</gene>
<feature type="compositionally biased region" description="Polar residues" evidence="7">
    <location>
        <begin position="26"/>
        <end position="37"/>
    </location>
</feature>
<dbReference type="VEuPathDB" id="AmoebaDB:NAEGRDRAFT_67698"/>
<evidence type="ECO:0000256" key="3">
    <source>
        <dbReference type="ARBA" id="ARBA00015112"/>
    </source>
</evidence>
<comment type="subcellular location">
    <subcellularLocation>
        <location evidence="1">Cytoplasm</location>
    </subcellularLocation>
</comment>
<comment type="similarity">
    <text evidence="2">Belongs to the NST1 family.</text>
</comment>
<dbReference type="KEGG" id="ngr:NAEGRDRAFT_67698"/>
<dbReference type="OrthoDB" id="21629at2759"/>
<feature type="region of interest" description="Disordered" evidence="7">
    <location>
        <begin position="199"/>
        <end position="245"/>
    </location>
</feature>
<keyword evidence="6" id="KW-0175">Coiled coil</keyword>
<feature type="region of interest" description="Disordered" evidence="7">
    <location>
        <begin position="123"/>
        <end position="146"/>
    </location>
</feature>
<reference evidence="8 9" key="1">
    <citation type="journal article" date="2010" name="Cell">
        <title>The genome of Naegleria gruberi illuminates early eukaryotic versatility.</title>
        <authorList>
            <person name="Fritz-Laylin L.K."/>
            <person name="Prochnik S.E."/>
            <person name="Ginger M.L."/>
            <person name="Dacks J.B."/>
            <person name="Carpenter M.L."/>
            <person name="Field M.C."/>
            <person name="Kuo A."/>
            <person name="Paredez A."/>
            <person name="Chapman J."/>
            <person name="Pham J."/>
            <person name="Shu S."/>
            <person name="Neupane R."/>
            <person name="Cipriano M."/>
            <person name="Mancuso J."/>
            <person name="Tu H."/>
            <person name="Salamov A."/>
            <person name="Lindquist E."/>
            <person name="Shapiro H."/>
            <person name="Lucas S."/>
            <person name="Grigoriev I.V."/>
            <person name="Cande W.Z."/>
            <person name="Fulton C."/>
            <person name="Rokhsar D.S."/>
            <person name="Dawson S.C."/>
        </authorList>
    </citation>
    <scope>NUCLEOTIDE SEQUENCE [LARGE SCALE GENOMIC DNA]</scope>
    <source>
        <strain evidence="8 9">NEG-M</strain>
    </source>
</reference>
<dbReference type="eggNOG" id="ENOG502QSSK">
    <property type="taxonomic scope" value="Eukaryota"/>
</dbReference>
<dbReference type="RefSeq" id="XP_002677252.1">
    <property type="nucleotide sequence ID" value="XM_002677206.1"/>
</dbReference>
<evidence type="ECO:0000256" key="7">
    <source>
        <dbReference type="SAM" id="MobiDB-lite"/>
    </source>
</evidence>
<dbReference type="AlphaFoldDB" id="D2VFP7"/>
<keyword evidence="9" id="KW-1185">Reference proteome</keyword>
<dbReference type="OMA" id="RVCSCTV"/>
<feature type="compositionally biased region" description="Basic and acidic residues" evidence="7">
    <location>
        <begin position="453"/>
        <end position="473"/>
    </location>
</feature>
<protein>
    <recommendedName>
        <fullName evidence="4">Stress response protein NST1</fullName>
    </recommendedName>
    <alternativeName>
        <fullName evidence="3">Stress response protein nst1</fullName>
    </alternativeName>
</protein>
<dbReference type="InterPro" id="IPR025279">
    <property type="entry name" value="NST1"/>
</dbReference>
<feature type="compositionally biased region" description="Polar residues" evidence="7">
    <location>
        <begin position="538"/>
        <end position="552"/>
    </location>
</feature>
<dbReference type="GeneID" id="8848449"/>
<dbReference type="GO" id="GO:0005737">
    <property type="term" value="C:cytoplasm"/>
    <property type="evidence" value="ECO:0007669"/>
    <property type="project" value="UniProtKB-SubCell"/>
</dbReference>
<dbReference type="EMBL" id="GG738868">
    <property type="protein sequence ID" value="EFC44508.1"/>
    <property type="molecule type" value="Genomic_DNA"/>
</dbReference>
<evidence type="ECO:0000313" key="9">
    <source>
        <dbReference type="Proteomes" id="UP000006671"/>
    </source>
</evidence>
<evidence type="ECO:0000256" key="4">
    <source>
        <dbReference type="ARBA" id="ARBA00020733"/>
    </source>
</evidence>
<feature type="compositionally biased region" description="Low complexity" evidence="7">
    <location>
        <begin position="553"/>
        <end position="572"/>
    </location>
</feature>
<feature type="region of interest" description="Disordered" evidence="7">
    <location>
        <begin position="299"/>
        <end position="360"/>
    </location>
</feature>
<dbReference type="Proteomes" id="UP000006671">
    <property type="component" value="Unassembled WGS sequence"/>
</dbReference>
<name>D2VFP7_NAEGR</name>
<feature type="region of interest" description="Disordered" evidence="7">
    <location>
        <begin position="1"/>
        <end position="37"/>
    </location>
</feature>
<organism evidence="9">
    <name type="scientific">Naegleria gruberi</name>
    <name type="common">Amoeba</name>
    <dbReference type="NCBI Taxonomy" id="5762"/>
    <lineage>
        <taxon>Eukaryota</taxon>
        <taxon>Discoba</taxon>
        <taxon>Heterolobosea</taxon>
        <taxon>Tetramitia</taxon>
        <taxon>Eutetramitia</taxon>
        <taxon>Vahlkampfiidae</taxon>
        <taxon>Naegleria</taxon>
    </lineage>
</organism>
<feature type="region of interest" description="Disordered" evidence="7">
    <location>
        <begin position="402"/>
        <end position="441"/>
    </location>
</feature>
<evidence type="ECO:0000313" key="8">
    <source>
        <dbReference type="EMBL" id="EFC44508.1"/>
    </source>
</evidence>
<feature type="compositionally biased region" description="Polar residues" evidence="7">
    <location>
        <begin position="580"/>
        <end position="620"/>
    </location>
</feature>